<proteinExistence type="predicted"/>
<protein>
    <submittedName>
        <fullName evidence="2">Uncharacterized protein</fullName>
    </submittedName>
</protein>
<evidence type="ECO:0000313" key="2">
    <source>
        <dbReference type="EMBL" id="EDN98883.1"/>
    </source>
</evidence>
<dbReference type="HOGENOM" id="CLU_2401022_0_0_1"/>
<accession>A7F812</accession>
<dbReference type="EMBL" id="CH476647">
    <property type="protein sequence ID" value="EDN98883.1"/>
    <property type="molecule type" value="Genomic_DNA"/>
</dbReference>
<organism evidence="2 3">
    <name type="scientific">Sclerotinia sclerotiorum (strain ATCC 18683 / 1980 / Ss-1)</name>
    <name type="common">White mold</name>
    <name type="synonym">Whetzelinia sclerotiorum</name>
    <dbReference type="NCBI Taxonomy" id="665079"/>
    <lineage>
        <taxon>Eukaryota</taxon>
        <taxon>Fungi</taxon>
        <taxon>Dikarya</taxon>
        <taxon>Ascomycota</taxon>
        <taxon>Pezizomycotina</taxon>
        <taxon>Leotiomycetes</taxon>
        <taxon>Helotiales</taxon>
        <taxon>Sclerotiniaceae</taxon>
        <taxon>Sclerotinia</taxon>
    </lineage>
</organism>
<dbReference type="RefSeq" id="XP_001585174.1">
    <property type="nucleotide sequence ID" value="XM_001585124.1"/>
</dbReference>
<keyword evidence="3" id="KW-1185">Reference proteome</keyword>
<sequence>MANARKSNLSSPNSATAIKQQQISAMSPRISHTFTRLNPDSSSHRIVGISCSLLASVQNLKSRSRLFQISSLHNHVDFFEIPSINNLTLLANI</sequence>
<feature type="region of interest" description="Disordered" evidence="1">
    <location>
        <begin position="1"/>
        <end position="24"/>
    </location>
</feature>
<reference evidence="2" key="2">
    <citation type="submission" date="2007-08" db="EMBL/GenBank/DDBJ databases">
        <title>Annotation of the Sclerotinia sclerotiorum 1980 genome.</title>
        <authorList>
            <consortium name="The Broad Institute Genome Sequencing Platform"/>
            <person name="Birren B."/>
            <person name="Galagan J."/>
            <person name="Lander E."/>
            <person name="Devon K."/>
            <person name="Nusbaum C."/>
            <person name="Cuomo C."/>
            <person name="Jaffe D."/>
            <person name="Butler J."/>
            <person name="Alvarez P."/>
            <person name="Gnerre S."/>
            <person name="Grabherr M."/>
            <person name="Kleber M."/>
            <person name="Mauceli E."/>
            <person name="Brockman W."/>
            <person name="Rounsley S."/>
            <person name="Young S."/>
            <person name="LaButti K."/>
            <person name="Pushparaj V."/>
            <person name="DeCaprio D."/>
            <person name="Crawford M."/>
            <person name="Koehrsen M."/>
            <person name="Engels R."/>
            <person name="Montgomery P."/>
            <person name="Pearson M."/>
            <person name="Howarth C."/>
            <person name="Yandava C."/>
            <person name="Kodira C."/>
            <person name="Zeng Q."/>
            <person name="Alvarado L."/>
            <person name="O'Leary S."/>
            <person name="Dickman M.B."/>
            <person name="Kohn L."/>
            <person name="Rollins J."/>
        </authorList>
    </citation>
    <scope>NUCLEOTIDE SEQUENCE</scope>
    <source>
        <strain evidence="2">1980</strain>
    </source>
</reference>
<dbReference type="KEGG" id="ssl:SS1G_13742"/>
<dbReference type="InParanoid" id="A7F812"/>
<dbReference type="AlphaFoldDB" id="A7F812"/>
<evidence type="ECO:0000256" key="1">
    <source>
        <dbReference type="SAM" id="MobiDB-lite"/>
    </source>
</evidence>
<gene>
    <name evidence="2" type="ORF">SS1G_13742</name>
</gene>
<name>A7F812_SCLS1</name>
<dbReference type="GeneID" id="5481253"/>
<dbReference type="Proteomes" id="UP000001312">
    <property type="component" value="Unassembled WGS sequence"/>
</dbReference>
<evidence type="ECO:0000313" key="3">
    <source>
        <dbReference type="Proteomes" id="UP000001312"/>
    </source>
</evidence>
<reference evidence="2" key="1">
    <citation type="submission" date="2005-06" db="EMBL/GenBank/DDBJ databases">
        <authorList>
            <consortium name="The Genome Sequencing Platform"/>
            <consortium name="The Genome Assembly Team"/>
            <person name="Lander E."/>
            <person name="Birren B."/>
            <person name="Cuomo C."/>
        </authorList>
    </citation>
    <scope>NUCLEOTIDE SEQUENCE</scope>
    <source>
        <strain evidence="2">1980</strain>
    </source>
</reference>